<reference evidence="8 9" key="1">
    <citation type="submission" date="2016-10" db="EMBL/GenBank/DDBJ databases">
        <authorList>
            <person name="de Groot N.N."/>
        </authorList>
    </citation>
    <scope>NUCLEOTIDE SEQUENCE [LARGE SCALE GENOMIC DNA]</scope>
    <source>
        <strain evidence="8 9">CGMCC 4.3510</strain>
    </source>
</reference>
<proteinExistence type="predicted"/>
<protein>
    <submittedName>
        <fullName evidence="8">Glycolate oxidase iron-sulfur subunit</fullName>
    </submittedName>
</protein>
<dbReference type="Pfam" id="PF13183">
    <property type="entry name" value="Fer4_8"/>
    <property type="match status" value="1"/>
</dbReference>
<dbReference type="PANTHER" id="PTHR32479:SF17">
    <property type="entry name" value="GLYCOLATE OXIDASE IRON-SULFUR SUBUNIT"/>
    <property type="match status" value="1"/>
</dbReference>
<dbReference type="InterPro" id="IPR017896">
    <property type="entry name" value="4Fe4S_Fe-S-bd"/>
</dbReference>
<dbReference type="GO" id="GO:0046872">
    <property type="term" value="F:metal ion binding"/>
    <property type="evidence" value="ECO:0007669"/>
    <property type="project" value="UniProtKB-KW"/>
</dbReference>
<dbReference type="Gene3D" id="1.10.1060.10">
    <property type="entry name" value="Alpha-helical ferredoxin"/>
    <property type="match status" value="1"/>
</dbReference>
<evidence type="ECO:0000313" key="9">
    <source>
        <dbReference type="Proteomes" id="UP000199323"/>
    </source>
</evidence>
<dbReference type="GO" id="GO:0051539">
    <property type="term" value="F:4 iron, 4 sulfur cluster binding"/>
    <property type="evidence" value="ECO:0007669"/>
    <property type="project" value="UniProtKB-KW"/>
</dbReference>
<accession>A0A1I2IC74</accession>
<evidence type="ECO:0000256" key="2">
    <source>
        <dbReference type="ARBA" id="ARBA00022723"/>
    </source>
</evidence>
<dbReference type="GO" id="GO:0016491">
    <property type="term" value="F:oxidoreductase activity"/>
    <property type="evidence" value="ECO:0007669"/>
    <property type="project" value="UniProtKB-ARBA"/>
</dbReference>
<keyword evidence="9" id="KW-1185">Reference proteome</keyword>
<keyword evidence="1" id="KW-0004">4Fe-4S</keyword>
<organism evidence="8 9">
    <name type="scientific">Actinacidiphila alni</name>
    <dbReference type="NCBI Taxonomy" id="380248"/>
    <lineage>
        <taxon>Bacteria</taxon>
        <taxon>Bacillati</taxon>
        <taxon>Actinomycetota</taxon>
        <taxon>Actinomycetes</taxon>
        <taxon>Kitasatosporales</taxon>
        <taxon>Streptomycetaceae</taxon>
        <taxon>Actinacidiphila</taxon>
    </lineage>
</organism>
<evidence type="ECO:0000256" key="6">
    <source>
        <dbReference type="SAM" id="MobiDB-lite"/>
    </source>
</evidence>
<keyword evidence="2" id="KW-0479">Metal-binding</keyword>
<evidence type="ECO:0000256" key="3">
    <source>
        <dbReference type="ARBA" id="ARBA00022737"/>
    </source>
</evidence>
<dbReference type="InterPro" id="IPR009051">
    <property type="entry name" value="Helical_ferredxn"/>
</dbReference>
<feature type="region of interest" description="Disordered" evidence="6">
    <location>
        <begin position="1"/>
        <end position="48"/>
    </location>
</feature>
<keyword evidence="4" id="KW-0408">Iron</keyword>
<feature type="compositionally biased region" description="Pro residues" evidence="6">
    <location>
        <begin position="25"/>
        <end position="43"/>
    </location>
</feature>
<evidence type="ECO:0000256" key="5">
    <source>
        <dbReference type="ARBA" id="ARBA00023014"/>
    </source>
</evidence>
<name>A0A1I2IC74_9ACTN</name>
<dbReference type="Proteomes" id="UP000199323">
    <property type="component" value="Unassembled WGS sequence"/>
</dbReference>
<evidence type="ECO:0000256" key="4">
    <source>
        <dbReference type="ARBA" id="ARBA00023004"/>
    </source>
</evidence>
<dbReference type="PROSITE" id="PS00198">
    <property type="entry name" value="4FE4S_FER_1"/>
    <property type="match status" value="1"/>
</dbReference>
<keyword evidence="5" id="KW-0411">Iron-sulfur</keyword>
<dbReference type="RefSeq" id="WP_218160103.1">
    <property type="nucleotide sequence ID" value="NZ_FONG01000013.1"/>
</dbReference>
<dbReference type="Pfam" id="PF02754">
    <property type="entry name" value="CCG"/>
    <property type="match status" value="2"/>
</dbReference>
<sequence>MTADTPKGPHSTAGSVNGDAAGRPPAAPAAPGTPPRPTPPPVLGPAVAPSAGAATVALGMPGSGPPPGSAFDAVHPPDAALIGDCVHCGFCLPSCPTYVLWGEEMDSPRGRIDIMKGGLEGDAFDADSVRHLDQCLGCMACVTACPSGVQYDKLIESTRAQLERRVPRPRGERLLRALIFGLFPYPRRLRALRGPLRAYQSSGAGRLLARAGVLRRLPRPLQAMEALAPKLGPVEKLPERTPATGTRRRTVGLLTGCVQGTFFPDVNAATVRVLAAEGCDVVVPRGQSCCGALSAHAGRAPEAERFAKSVIETFEAAGVDTIVVNAAGCGSNLKEYGHQLRDEPGWADRAEALAAKVMDITELLDELGPVATRHPLPMTVAYQDACHLAHAQSVRDQPRRLLRGVPGLELRELAEADICCGSAGTYNLLHSEPARELGERKAKAVLATGAQVMVTANPGCWMQVATTLARMGERLPVAHTVQVLDASIRGVPVDRLLARALDGPGTVLSYATPKTITTDQPSRGVDPSSPAS</sequence>
<dbReference type="PANTHER" id="PTHR32479">
    <property type="entry name" value="GLYCOLATE OXIDASE IRON-SULFUR SUBUNIT"/>
    <property type="match status" value="1"/>
</dbReference>
<feature type="domain" description="4Fe-4S ferredoxin-type" evidence="7">
    <location>
        <begin position="125"/>
        <end position="149"/>
    </location>
</feature>
<keyword evidence="3" id="KW-0677">Repeat</keyword>
<dbReference type="AlphaFoldDB" id="A0A1I2IC74"/>
<feature type="domain" description="4Fe-4S ferredoxin-type" evidence="7">
    <location>
        <begin position="75"/>
        <end position="105"/>
    </location>
</feature>
<dbReference type="EMBL" id="FONG01000013">
    <property type="protein sequence ID" value="SFF39932.1"/>
    <property type="molecule type" value="Genomic_DNA"/>
</dbReference>
<dbReference type="SUPFAM" id="SSF54862">
    <property type="entry name" value="4Fe-4S ferredoxins"/>
    <property type="match status" value="1"/>
</dbReference>
<evidence type="ECO:0000256" key="1">
    <source>
        <dbReference type="ARBA" id="ARBA00022485"/>
    </source>
</evidence>
<dbReference type="InterPro" id="IPR017900">
    <property type="entry name" value="4Fe4S_Fe_S_CS"/>
</dbReference>
<evidence type="ECO:0000313" key="8">
    <source>
        <dbReference type="EMBL" id="SFF39932.1"/>
    </source>
</evidence>
<dbReference type="STRING" id="380248.SAMN05216251_11370"/>
<gene>
    <name evidence="8" type="ORF">SAMN05216251_11370</name>
</gene>
<dbReference type="InterPro" id="IPR004017">
    <property type="entry name" value="Cys_rich_dom"/>
</dbReference>
<evidence type="ECO:0000259" key="7">
    <source>
        <dbReference type="PROSITE" id="PS51379"/>
    </source>
</evidence>
<dbReference type="PROSITE" id="PS51379">
    <property type="entry name" value="4FE4S_FER_2"/>
    <property type="match status" value="2"/>
</dbReference>